<evidence type="ECO:0000313" key="4">
    <source>
        <dbReference type="Proteomes" id="UP000094056"/>
    </source>
</evidence>
<comment type="caution">
    <text evidence="3">The sequence shown here is derived from an EMBL/GenBank/DDBJ whole genome shotgun (WGS) entry which is preliminary data.</text>
</comment>
<dbReference type="InterPro" id="IPR041424">
    <property type="entry name" value="CinA_KH"/>
</dbReference>
<dbReference type="Proteomes" id="UP000094056">
    <property type="component" value="Unassembled WGS sequence"/>
</dbReference>
<dbReference type="AlphaFoldDB" id="A0A1E3X710"/>
<dbReference type="InterPro" id="IPR036653">
    <property type="entry name" value="CinA-like_C"/>
</dbReference>
<reference evidence="3 4" key="1">
    <citation type="submission" date="2016-07" db="EMBL/GenBank/DDBJ databases">
        <title>Draft genome of Scalindua rubra, obtained from a brine-seawater interface in the Red Sea, sheds light on salt adaptation in anammox bacteria.</title>
        <authorList>
            <person name="Speth D.R."/>
            <person name="Lagkouvardos I."/>
            <person name="Wang Y."/>
            <person name="Qian P.-Y."/>
            <person name="Dutilh B.E."/>
            <person name="Jetten M.S."/>
        </authorList>
    </citation>
    <scope>NUCLEOTIDE SEQUENCE [LARGE SCALE GENOMIC DNA]</scope>
    <source>
        <strain evidence="3">BSI-1</strain>
    </source>
</reference>
<evidence type="ECO:0000256" key="1">
    <source>
        <dbReference type="HAMAP-Rule" id="MF_00226"/>
    </source>
</evidence>
<organism evidence="3 4">
    <name type="scientific">Candidatus Scalindua rubra</name>
    <dbReference type="NCBI Taxonomy" id="1872076"/>
    <lineage>
        <taxon>Bacteria</taxon>
        <taxon>Pseudomonadati</taxon>
        <taxon>Planctomycetota</taxon>
        <taxon>Candidatus Brocadiia</taxon>
        <taxon>Candidatus Brocadiales</taxon>
        <taxon>Candidatus Scalinduaceae</taxon>
        <taxon>Candidatus Scalindua</taxon>
    </lineage>
</organism>
<dbReference type="Pfam" id="PF02464">
    <property type="entry name" value="CinA"/>
    <property type="match status" value="1"/>
</dbReference>
<dbReference type="EMBL" id="MAYW01000120">
    <property type="protein sequence ID" value="ODS31405.1"/>
    <property type="molecule type" value="Genomic_DNA"/>
</dbReference>
<dbReference type="PATRIC" id="fig|1872076.5.peg.4142"/>
<dbReference type="PANTHER" id="PTHR13939">
    <property type="entry name" value="NICOTINAMIDE-NUCLEOTIDE AMIDOHYDROLASE PNCC"/>
    <property type="match status" value="1"/>
</dbReference>
<dbReference type="NCBIfam" id="TIGR00200">
    <property type="entry name" value="cinA_nterm"/>
    <property type="match status" value="1"/>
</dbReference>
<gene>
    <name evidence="3" type="ORF">SCARUB_03482</name>
</gene>
<dbReference type="SUPFAM" id="SSF53218">
    <property type="entry name" value="Molybdenum cofactor biosynthesis proteins"/>
    <property type="match status" value="1"/>
</dbReference>
<proteinExistence type="inferred from homology"/>
<dbReference type="InterPro" id="IPR001453">
    <property type="entry name" value="MoaB/Mog_dom"/>
</dbReference>
<dbReference type="InterPro" id="IPR036425">
    <property type="entry name" value="MoaB/Mog-like_dom_sf"/>
</dbReference>
<feature type="domain" description="MoaB/Mog" evidence="2">
    <location>
        <begin position="4"/>
        <end position="170"/>
    </location>
</feature>
<accession>A0A1E3X710</accession>
<dbReference type="InterPro" id="IPR008135">
    <property type="entry name" value="Competence-induced_CinA"/>
</dbReference>
<dbReference type="Pfam" id="PF00994">
    <property type="entry name" value="MoCF_biosynth"/>
    <property type="match status" value="1"/>
</dbReference>
<dbReference type="Gene3D" id="3.90.950.20">
    <property type="entry name" value="CinA-like"/>
    <property type="match status" value="1"/>
</dbReference>
<dbReference type="SMART" id="SM00852">
    <property type="entry name" value="MoCF_biosynth"/>
    <property type="match status" value="1"/>
</dbReference>
<dbReference type="HAMAP" id="MF_00226_B">
    <property type="entry name" value="CinA_B"/>
    <property type="match status" value="1"/>
</dbReference>
<evidence type="ECO:0000313" key="3">
    <source>
        <dbReference type="EMBL" id="ODS31405.1"/>
    </source>
</evidence>
<dbReference type="InterPro" id="IPR050101">
    <property type="entry name" value="CinA"/>
</dbReference>
<dbReference type="Gene3D" id="3.30.70.2860">
    <property type="match status" value="1"/>
</dbReference>
<dbReference type="NCBIfam" id="TIGR00177">
    <property type="entry name" value="molyb_syn"/>
    <property type="match status" value="1"/>
</dbReference>
<dbReference type="InterPro" id="IPR008136">
    <property type="entry name" value="CinA_C"/>
</dbReference>
<evidence type="ECO:0000259" key="2">
    <source>
        <dbReference type="SMART" id="SM00852"/>
    </source>
</evidence>
<sequence length="425" mass="46493">MKVEIISVGSELTCGQIRDLNGPFIALKLTEIGLDVINQTIVGDDSKGLKFALKVASERADLIIITGGLGPTIDDITRETVAGFCNVSLVSDKKSVNRIENLIGNVHSQKYANNLKQAKIPEGSIVIDNSIGTAQGFLVNISKSDIICLPGVHTEMKLMFEDWVLPYILRKSCIRKRRCVRRINTFGISESMLDKKVKKLINSDEHLSYSTLVNDGIVSIRIVAYGVEEDKAISILDEIEEKIYKELGVFVFGKDDDTLEGVVSKFLKEHVLTLAVAESCTGGLVSNLLTDIQGSSKFFLGGIVSYSNKIKKDLLCVSEGLINKFGVVSTEIAKSMASGVKERTKADIGLAITGIAGPTGFEEGTDKEKPVGLVYVANVIENDLECKEYRFFGSRMDIKKRAANAALNMLRLCLSEKAINCRLRD</sequence>
<dbReference type="Pfam" id="PF18146">
    <property type="entry name" value="CinA_KH"/>
    <property type="match status" value="1"/>
</dbReference>
<dbReference type="PIRSF" id="PIRSF006728">
    <property type="entry name" value="CinA"/>
    <property type="match status" value="1"/>
</dbReference>
<dbReference type="CDD" id="cd00885">
    <property type="entry name" value="cinA"/>
    <property type="match status" value="1"/>
</dbReference>
<dbReference type="NCBIfam" id="TIGR00199">
    <property type="entry name" value="PncC_domain"/>
    <property type="match status" value="1"/>
</dbReference>
<protein>
    <recommendedName>
        <fullName evidence="1">CinA-like protein</fullName>
    </recommendedName>
</protein>
<name>A0A1E3X710_9BACT</name>
<comment type="similarity">
    <text evidence="1">Belongs to the CinA family.</text>
</comment>
<dbReference type="NCBIfam" id="NF001813">
    <property type="entry name" value="PRK00549.1"/>
    <property type="match status" value="1"/>
</dbReference>
<dbReference type="Gene3D" id="3.40.980.10">
    <property type="entry name" value="MoaB/Mog-like domain"/>
    <property type="match status" value="1"/>
</dbReference>
<dbReference type="SUPFAM" id="SSF142433">
    <property type="entry name" value="CinA-like"/>
    <property type="match status" value="1"/>
</dbReference>
<dbReference type="PANTHER" id="PTHR13939:SF0">
    <property type="entry name" value="NMN AMIDOHYDROLASE-LIKE PROTEIN YFAY"/>
    <property type="match status" value="1"/>
</dbReference>